<keyword evidence="3" id="KW-1185">Reference proteome</keyword>
<dbReference type="PANTHER" id="PTHR35910">
    <property type="entry name" value="2EXR DOMAIN-CONTAINING PROTEIN"/>
    <property type="match status" value="1"/>
</dbReference>
<evidence type="ECO:0000313" key="2">
    <source>
        <dbReference type="EMBL" id="CAJ2500097.1"/>
    </source>
</evidence>
<dbReference type="PANTHER" id="PTHR35910:SF6">
    <property type="entry name" value="2EXR DOMAIN-CONTAINING PROTEIN"/>
    <property type="match status" value="1"/>
</dbReference>
<organism evidence="2 3">
    <name type="scientific">Anthostomella pinea</name>
    <dbReference type="NCBI Taxonomy" id="933095"/>
    <lineage>
        <taxon>Eukaryota</taxon>
        <taxon>Fungi</taxon>
        <taxon>Dikarya</taxon>
        <taxon>Ascomycota</taxon>
        <taxon>Pezizomycotina</taxon>
        <taxon>Sordariomycetes</taxon>
        <taxon>Xylariomycetidae</taxon>
        <taxon>Xylariales</taxon>
        <taxon>Xylariaceae</taxon>
        <taxon>Anthostomella</taxon>
    </lineage>
</organism>
<comment type="caution">
    <text evidence="2">The sequence shown here is derived from an EMBL/GenBank/DDBJ whole genome shotgun (WGS) entry which is preliminary data.</text>
</comment>
<dbReference type="Pfam" id="PF20150">
    <property type="entry name" value="2EXR"/>
    <property type="match status" value="1"/>
</dbReference>
<evidence type="ECO:0000313" key="3">
    <source>
        <dbReference type="Proteomes" id="UP001295740"/>
    </source>
</evidence>
<gene>
    <name evidence="2" type="ORF">KHLLAP_LOCUS565</name>
</gene>
<accession>A0AAI8V8Q4</accession>
<dbReference type="EMBL" id="CAUWAG010000003">
    <property type="protein sequence ID" value="CAJ2500097.1"/>
    <property type="molecule type" value="Genomic_DNA"/>
</dbReference>
<dbReference type="InterPro" id="IPR045518">
    <property type="entry name" value="2EXR"/>
</dbReference>
<protein>
    <submittedName>
        <fullName evidence="2">Uu.00g029500.m01.CDS01</fullName>
    </submittedName>
</protein>
<evidence type="ECO:0000259" key="1">
    <source>
        <dbReference type="Pfam" id="PF20150"/>
    </source>
</evidence>
<proteinExistence type="predicted"/>
<sequence length="334" mass="38721">MSQTVDFPQFSQLPKELRLAVWGFFALPRGPAVHSIWNGVSFPPRYLATNPFVTPSCISAVRSLMQVNHEAREEVLQGRELVRHRPDSAGTFSNARWCLENIEDGKAIQQPYSFINWDLDLFYFTSPLQSTMMRFLDEASLQKIRFIAVETTRFIVHFHENVFRPSCYPLFPIHYPTSGELLLSLERVFVVLPHYTLKSFIYKSRFPDGQPRTFGWESEEAKVEHSVHRFDEMRMSLPRNEFDFHPVDCESYDYAINDAPWTGYERDALIGITFQELIDKTTEQVEKEIMEFGGRHVGTEVMIGVLECANNKLLCYRLLATYIRIVLSSNAVAR</sequence>
<reference evidence="2" key="1">
    <citation type="submission" date="2023-10" db="EMBL/GenBank/DDBJ databases">
        <authorList>
            <person name="Hackl T."/>
        </authorList>
    </citation>
    <scope>NUCLEOTIDE SEQUENCE</scope>
</reference>
<dbReference type="Proteomes" id="UP001295740">
    <property type="component" value="Unassembled WGS sequence"/>
</dbReference>
<dbReference type="AlphaFoldDB" id="A0AAI8V8Q4"/>
<name>A0AAI8V8Q4_9PEZI</name>
<feature type="domain" description="2EXR" evidence="1">
    <location>
        <begin position="7"/>
        <end position="120"/>
    </location>
</feature>